<dbReference type="SUPFAM" id="SSF46894">
    <property type="entry name" value="C-terminal effector domain of the bipartite response regulators"/>
    <property type="match status" value="1"/>
</dbReference>
<comment type="caution">
    <text evidence="5">The sequence shown here is derived from an EMBL/GenBank/DDBJ whole genome shotgun (WGS) entry which is preliminary data.</text>
</comment>
<dbReference type="Proteomes" id="UP000242682">
    <property type="component" value="Unassembled WGS sequence"/>
</dbReference>
<dbReference type="InterPro" id="IPR059106">
    <property type="entry name" value="WHD_MalT"/>
</dbReference>
<evidence type="ECO:0000256" key="3">
    <source>
        <dbReference type="ARBA" id="ARBA00023163"/>
    </source>
</evidence>
<evidence type="ECO:0000259" key="4">
    <source>
        <dbReference type="PROSITE" id="PS50043"/>
    </source>
</evidence>
<dbReference type="Pfam" id="PF17874">
    <property type="entry name" value="TPR_MalT"/>
    <property type="match status" value="1"/>
</dbReference>
<dbReference type="InterPro" id="IPR011990">
    <property type="entry name" value="TPR-like_helical_dom_sf"/>
</dbReference>
<evidence type="ECO:0000256" key="1">
    <source>
        <dbReference type="ARBA" id="ARBA00023015"/>
    </source>
</evidence>
<dbReference type="SUPFAM" id="SSF52540">
    <property type="entry name" value="P-loop containing nucleoside triphosphate hydrolases"/>
    <property type="match status" value="1"/>
</dbReference>
<evidence type="ECO:0000313" key="6">
    <source>
        <dbReference type="Proteomes" id="UP000242682"/>
    </source>
</evidence>
<dbReference type="AlphaFoldDB" id="A0A2P8H6I6"/>
<dbReference type="OrthoDB" id="1137593at2"/>
<proteinExistence type="predicted"/>
<dbReference type="CDD" id="cd06170">
    <property type="entry name" value="LuxR_C_like"/>
    <property type="match status" value="1"/>
</dbReference>
<dbReference type="InterPro" id="IPR016032">
    <property type="entry name" value="Sig_transdc_resp-reg_C-effctor"/>
</dbReference>
<dbReference type="GO" id="GO:0006355">
    <property type="term" value="P:regulation of DNA-templated transcription"/>
    <property type="evidence" value="ECO:0007669"/>
    <property type="project" value="InterPro"/>
</dbReference>
<evidence type="ECO:0000256" key="2">
    <source>
        <dbReference type="ARBA" id="ARBA00023125"/>
    </source>
</evidence>
<dbReference type="InterPro" id="IPR036388">
    <property type="entry name" value="WH-like_DNA-bd_sf"/>
</dbReference>
<dbReference type="PRINTS" id="PR00038">
    <property type="entry name" value="HTHLUXR"/>
</dbReference>
<dbReference type="GO" id="GO:0003677">
    <property type="term" value="F:DNA binding"/>
    <property type="evidence" value="ECO:0007669"/>
    <property type="project" value="UniProtKB-KW"/>
</dbReference>
<dbReference type="PROSITE" id="PS50043">
    <property type="entry name" value="HTH_LUXR_2"/>
    <property type="match status" value="1"/>
</dbReference>
<sequence>MNIPIIKTKLYIPVPRPNSVQRPRLIEQLNAGLDRKLTLLAASAGFGKTALASEWVAGCGRPVAWLSLDEGDSDLLRFLAYFIAALQTMEEGFGAEVSESLKTQKLPPIESTLTALLNEISNIPYSFMLVLDDYHVIESKEIDSAMSFLLEYLPPQMHLVIAARENPQLPLARLRARGHLTELRAADLRFTHSETALFLEGMMGLGLNADEISALESRTEGWVTGLQLAALSIQGRTDIPAFIQEFAGDNRYIVDYLVEEVLQLQPDHVRSFLLQTSILERLNGPLCDAVTGQNGGITLLETLERGNFFVVPLDEKRQWYRYHHLFAEVLYVFLKEEQADEIAALHGRASAWYEAHGMAAEAIRHALSAKDFARAANLLELAWGDMRRNRQEAAMLAWLKAIPEELIRDRPVLSVVYAWALLSGGELAAVEKHLKDAERWLETIEADEKNNSFLDKMVVIDKEEFRDLLGSIAVYRAAKALALGDIPAVIKDSQRVLDLVPETDYLRRGAAAGLMGLAFWTIGELETAHRIYAEGMADLHQAGNVSDVIGGALALADIRIAQGKLHQTMRIYERSLQLAAEQGEPAMRGTADMYVGMSELCRERNEQQQAEQHLLKSKEQGEHTGFPQNRYRWRVAMARIREAEGKLDDAMELLNDAEHTYVSDFFPNVRPIAALKVRIWLKQGRLNQALDWVQETGLSSSDSLSYLREFEHITLARVLLARYKSGRKEQHSLQEAIGLLNRLYEAAEEGGRIGSTIEILIVQALAHQLEGNLSDALMMLGRALDLAEPEGYVRIFVDEGSSMMALLEAAVKMEISQTYGSRLLAAFGRKEGLSTASQSLGEPLSERELDVLKLLRTDMSGPDIARELIISLNTMRTHTKNIYSKLEVNNRRAAIRRAEELGLF</sequence>
<dbReference type="PANTHER" id="PTHR44688:SF16">
    <property type="entry name" value="DNA-BINDING TRANSCRIPTIONAL ACTIVATOR DEVR_DOSR"/>
    <property type="match status" value="1"/>
</dbReference>
<keyword evidence="2" id="KW-0238">DNA-binding</keyword>
<gene>
    <name evidence="5" type="ORF">B0H99_10191</name>
</gene>
<dbReference type="EMBL" id="PYAT01000001">
    <property type="protein sequence ID" value="PSL41847.1"/>
    <property type="molecule type" value="Genomic_DNA"/>
</dbReference>
<keyword evidence="6" id="KW-1185">Reference proteome</keyword>
<feature type="domain" description="HTH luxR-type" evidence="4">
    <location>
        <begin position="837"/>
        <end position="902"/>
    </location>
</feature>
<dbReference type="Pfam" id="PF25873">
    <property type="entry name" value="WHD_MalT"/>
    <property type="match status" value="1"/>
</dbReference>
<dbReference type="Gene3D" id="1.10.10.10">
    <property type="entry name" value="Winged helix-like DNA-binding domain superfamily/Winged helix DNA-binding domain"/>
    <property type="match status" value="1"/>
</dbReference>
<keyword evidence="3" id="KW-0804">Transcription</keyword>
<dbReference type="InterPro" id="IPR041617">
    <property type="entry name" value="TPR_MalT"/>
</dbReference>
<protein>
    <submittedName>
        <fullName evidence="5">LuxR family maltose regulon positive regulatory protein</fullName>
    </submittedName>
</protein>
<dbReference type="InterPro" id="IPR000792">
    <property type="entry name" value="Tscrpt_reg_LuxR_C"/>
</dbReference>
<dbReference type="SUPFAM" id="SSF48452">
    <property type="entry name" value="TPR-like"/>
    <property type="match status" value="1"/>
</dbReference>
<name>A0A2P8H6I6_9BACL</name>
<dbReference type="SMART" id="SM00421">
    <property type="entry name" value="HTH_LUXR"/>
    <property type="match status" value="1"/>
</dbReference>
<organism evidence="5 6">
    <name type="scientific">Planomicrobium soli</name>
    <dbReference type="NCBI Taxonomy" id="1176648"/>
    <lineage>
        <taxon>Bacteria</taxon>
        <taxon>Bacillati</taxon>
        <taxon>Bacillota</taxon>
        <taxon>Bacilli</taxon>
        <taxon>Bacillales</taxon>
        <taxon>Caryophanaceae</taxon>
        <taxon>Planomicrobium</taxon>
    </lineage>
</organism>
<dbReference type="Pfam" id="PF00196">
    <property type="entry name" value="GerE"/>
    <property type="match status" value="1"/>
</dbReference>
<reference evidence="5 6" key="1">
    <citation type="submission" date="2018-03" db="EMBL/GenBank/DDBJ databases">
        <title>Genomic Encyclopedia of Type Strains, Phase III (KMG-III): the genomes of soil and plant-associated and newly described type strains.</title>
        <authorList>
            <person name="Whitman W."/>
        </authorList>
    </citation>
    <scope>NUCLEOTIDE SEQUENCE [LARGE SCALE GENOMIC DNA]</scope>
    <source>
        <strain evidence="5 6">CGMCC 1.12259</strain>
    </source>
</reference>
<keyword evidence="1" id="KW-0805">Transcription regulation</keyword>
<dbReference type="InterPro" id="IPR027417">
    <property type="entry name" value="P-loop_NTPase"/>
</dbReference>
<accession>A0A2P8H6I6</accession>
<evidence type="ECO:0000313" key="5">
    <source>
        <dbReference type="EMBL" id="PSL41847.1"/>
    </source>
</evidence>
<dbReference type="PANTHER" id="PTHR44688">
    <property type="entry name" value="DNA-BINDING TRANSCRIPTIONAL ACTIVATOR DEVR_DOSR"/>
    <property type="match status" value="1"/>
</dbReference>
<dbReference type="Gene3D" id="3.40.50.300">
    <property type="entry name" value="P-loop containing nucleotide triphosphate hydrolases"/>
    <property type="match status" value="1"/>
</dbReference>
<dbReference type="RefSeq" id="WP_106531653.1">
    <property type="nucleotide sequence ID" value="NZ_PYAT01000001.1"/>
</dbReference>
<dbReference type="Gene3D" id="1.25.40.10">
    <property type="entry name" value="Tetratricopeptide repeat domain"/>
    <property type="match status" value="1"/>
</dbReference>